<feature type="domain" description="M23ase beta-sheet core" evidence="2">
    <location>
        <begin position="176"/>
        <end position="270"/>
    </location>
</feature>
<organism evidence="3 4">
    <name type="scientific">Alkalimonas amylolytica</name>
    <dbReference type="NCBI Taxonomy" id="152573"/>
    <lineage>
        <taxon>Bacteria</taxon>
        <taxon>Pseudomonadati</taxon>
        <taxon>Pseudomonadota</taxon>
        <taxon>Gammaproteobacteria</taxon>
        <taxon>Alkalimonas</taxon>
    </lineage>
</organism>
<evidence type="ECO:0000256" key="1">
    <source>
        <dbReference type="SAM" id="SignalP"/>
    </source>
</evidence>
<proteinExistence type="predicted"/>
<dbReference type="CDD" id="cd12797">
    <property type="entry name" value="M23_peptidase"/>
    <property type="match status" value="1"/>
</dbReference>
<dbReference type="Proteomes" id="UP000198773">
    <property type="component" value="Unassembled WGS sequence"/>
</dbReference>
<evidence type="ECO:0000313" key="3">
    <source>
        <dbReference type="EMBL" id="SEA19328.1"/>
    </source>
</evidence>
<dbReference type="Gene3D" id="2.70.70.10">
    <property type="entry name" value="Glucose Permease (Domain IIA)"/>
    <property type="match status" value="1"/>
</dbReference>
<dbReference type="InterPro" id="IPR050570">
    <property type="entry name" value="Cell_wall_metabolism_enzyme"/>
</dbReference>
<keyword evidence="1" id="KW-0732">Signal</keyword>
<dbReference type="OrthoDB" id="9805070at2"/>
<feature type="chain" id="PRO_5011616096" evidence="1">
    <location>
        <begin position="26"/>
        <end position="286"/>
    </location>
</feature>
<dbReference type="InterPro" id="IPR016047">
    <property type="entry name" value="M23ase_b-sheet_dom"/>
</dbReference>
<dbReference type="Pfam" id="PF01551">
    <property type="entry name" value="Peptidase_M23"/>
    <property type="match status" value="1"/>
</dbReference>
<protein>
    <submittedName>
        <fullName evidence="3">Peptidase family M23</fullName>
    </submittedName>
</protein>
<accession>A0A1H3Z719</accession>
<evidence type="ECO:0000313" key="4">
    <source>
        <dbReference type="Proteomes" id="UP000198773"/>
    </source>
</evidence>
<dbReference type="RefSeq" id="WP_091339749.1">
    <property type="nucleotide sequence ID" value="NZ_FNRM01000002.1"/>
</dbReference>
<dbReference type="AlphaFoldDB" id="A0A1H3Z719"/>
<dbReference type="PANTHER" id="PTHR21666:SF285">
    <property type="entry name" value="M23 FAMILY METALLOPEPTIDASE"/>
    <property type="match status" value="1"/>
</dbReference>
<dbReference type="InterPro" id="IPR011055">
    <property type="entry name" value="Dup_hybrid_motif"/>
</dbReference>
<dbReference type="STRING" id="152573.SAMN04488051_10250"/>
<sequence>MKGLVKALLLSASLLGLTLNTVALANELTADRIELQGTLTQGSLIRASVPVGTKAWFNEQQLAVSPDGQLVFGIGRDAPLQHQLRLELDGQQLTLPLSFQAREYDIQRIEGVEQRFVSPPPEVLAQIRRDSQLVQSARAMDTDLPYAFQQPVWPAYGRITGVYGSQRIFNGQPRNPHLGLDIAGPVGSPVFAPMTGVVTLAEDLYYSGLTLIIDHGYGVSTTLMHLDAFHVAVGDKVTQGQLVADMGATGRVTGPHLDWRINWFQERLDPALLMPEAAPPLKSENP</sequence>
<gene>
    <name evidence="3" type="ORF">SAMN04488051_10250</name>
</gene>
<name>A0A1H3Z719_ALKAM</name>
<dbReference type="EMBL" id="FNRM01000002">
    <property type="protein sequence ID" value="SEA19328.1"/>
    <property type="molecule type" value="Genomic_DNA"/>
</dbReference>
<evidence type="ECO:0000259" key="2">
    <source>
        <dbReference type="Pfam" id="PF01551"/>
    </source>
</evidence>
<feature type="signal peptide" evidence="1">
    <location>
        <begin position="1"/>
        <end position="25"/>
    </location>
</feature>
<dbReference type="PANTHER" id="PTHR21666">
    <property type="entry name" value="PEPTIDASE-RELATED"/>
    <property type="match status" value="1"/>
</dbReference>
<dbReference type="SUPFAM" id="SSF51261">
    <property type="entry name" value="Duplicated hybrid motif"/>
    <property type="match status" value="1"/>
</dbReference>
<reference evidence="3 4" key="1">
    <citation type="submission" date="2016-10" db="EMBL/GenBank/DDBJ databases">
        <authorList>
            <person name="de Groot N.N."/>
        </authorList>
    </citation>
    <scope>NUCLEOTIDE SEQUENCE [LARGE SCALE GENOMIC DNA]</scope>
    <source>
        <strain evidence="3 4">CGMCC 1.3430</strain>
    </source>
</reference>
<dbReference type="GO" id="GO:0004222">
    <property type="term" value="F:metalloendopeptidase activity"/>
    <property type="evidence" value="ECO:0007669"/>
    <property type="project" value="TreeGrafter"/>
</dbReference>
<keyword evidence="4" id="KW-1185">Reference proteome</keyword>